<comment type="subcellular location">
    <subcellularLocation>
        <location evidence="1">Golgi apparatus</location>
    </subcellularLocation>
</comment>
<gene>
    <name evidence="7" type="ORF">Cfor_03434</name>
</gene>
<evidence type="ECO:0000256" key="4">
    <source>
        <dbReference type="SAM" id="Coils"/>
    </source>
</evidence>
<feature type="region of interest" description="Disordered" evidence="5">
    <location>
        <begin position="169"/>
        <end position="208"/>
    </location>
</feature>
<evidence type="ECO:0000313" key="8">
    <source>
        <dbReference type="Proteomes" id="UP000502823"/>
    </source>
</evidence>
<dbReference type="InParanoid" id="A0A6L2PRF5"/>
<dbReference type="EMBL" id="BLKM01000407">
    <property type="protein sequence ID" value="GFG33158.1"/>
    <property type="molecule type" value="Genomic_DNA"/>
</dbReference>
<dbReference type="GO" id="GO:0005794">
    <property type="term" value="C:Golgi apparatus"/>
    <property type="evidence" value="ECO:0007669"/>
    <property type="project" value="UniProtKB-SubCell"/>
</dbReference>
<evidence type="ECO:0000256" key="5">
    <source>
        <dbReference type="SAM" id="MobiDB-lite"/>
    </source>
</evidence>
<dbReference type="PANTHER" id="PTHR18921:SF2">
    <property type="entry name" value="THYROID RECEPTOR-INTERACTING PROTEIN 11"/>
    <property type="match status" value="1"/>
</dbReference>
<feature type="coiled-coil region" evidence="4">
    <location>
        <begin position="1715"/>
        <end position="1788"/>
    </location>
</feature>
<proteinExistence type="predicted"/>
<evidence type="ECO:0000256" key="3">
    <source>
        <dbReference type="ARBA" id="ARBA00023054"/>
    </source>
</evidence>
<keyword evidence="2" id="KW-0333">Golgi apparatus</keyword>
<dbReference type="OrthoDB" id="425925at2759"/>
<keyword evidence="3 4" id="KW-0175">Coiled coil</keyword>
<feature type="coiled-coil region" evidence="4">
    <location>
        <begin position="699"/>
        <end position="841"/>
    </location>
</feature>
<feature type="coiled-coil region" evidence="4">
    <location>
        <begin position="1119"/>
        <end position="1267"/>
    </location>
</feature>
<dbReference type="GO" id="GO:0006888">
    <property type="term" value="P:endoplasmic reticulum to Golgi vesicle-mediated transport"/>
    <property type="evidence" value="ECO:0007669"/>
    <property type="project" value="TreeGrafter"/>
</dbReference>
<dbReference type="GO" id="GO:0007030">
    <property type="term" value="P:Golgi organization"/>
    <property type="evidence" value="ECO:0007669"/>
    <property type="project" value="TreeGrafter"/>
</dbReference>
<feature type="region of interest" description="Disordered" evidence="5">
    <location>
        <begin position="380"/>
        <end position="406"/>
    </location>
</feature>
<dbReference type="InterPro" id="IPR000237">
    <property type="entry name" value="GRIP_dom"/>
</dbReference>
<protein>
    <recommendedName>
        <fullName evidence="6">GRIP domain-containing protein</fullName>
    </recommendedName>
</protein>
<dbReference type="PROSITE" id="PS50913">
    <property type="entry name" value="GRIP"/>
    <property type="match status" value="1"/>
</dbReference>
<feature type="compositionally biased region" description="Basic and acidic residues" evidence="5">
    <location>
        <begin position="170"/>
        <end position="181"/>
    </location>
</feature>
<accession>A0A6L2PRF5</accession>
<dbReference type="Proteomes" id="UP000502823">
    <property type="component" value="Unassembled WGS sequence"/>
</dbReference>
<feature type="coiled-coil region" evidence="4">
    <location>
        <begin position="1295"/>
        <end position="1350"/>
    </location>
</feature>
<dbReference type="PANTHER" id="PTHR18921">
    <property type="entry name" value="MYOSIN HEAVY CHAIN - RELATED"/>
    <property type="match status" value="1"/>
</dbReference>
<feature type="coiled-coil region" evidence="4">
    <location>
        <begin position="420"/>
        <end position="482"/>
    </location>
</feature>
<feature type="coiled-coil region" evidence="4">
    <location>
        <begin position="1818"/>
        <end position="1897"/>
    </location>
</feature>
<feature type="domain" description="GRIP" evidence="6">
    <location>
        <begin position="1897"/>
        <end position="1946"/>
    </location>
</feature>
<name>A0A6L2PRF5_COPFO</name>
<feature type="coiled-coil region" evidence="4">
    <location>
        <begin position="881"/>
        <end position="1057"/>
    </location>
</feature>
<sequence length="2051" mass="235122">MAWLEGLSTLKGQITSFTKEVLSEGRDELHDTSSELTTSKKKIEELEALCASQDLEITELRQRNAELERRLVAAGTAPPVTDTPTWEDVALQNLQIQDKPVSTNEVELQAASSDSPDGLLAVLQSAKGELEEKSQLLVVFKERLESLNTEKELVSTRCAYLEEQVQKLSKQLENESEKRTTSESSELEQLRSQLKAATDQLAQTRDESTGVLKEQLNVAERKIDELEKELLKVHQQMLDHLSDSQVNTSEIRGDVEQTRWQLLQESGIQKTELLRARQDMVNRIIQMGEKSREVEMSMRKLQLDGKHLTADIVAIIHKLGDPEQQELIHGTLKALELENQVLKLRNAQLELAGNTETLKGCSYESSSRVDFHYGDDEKKLSGGHNMDLNSKHSDISSRKTEDDSETESLKSEISELCLLKQKLDYQVSQLQIKVETYERDIECFEMMKSDWTVEKKTLEQLLSDLKWQLREKEEKLNLLTAQKGLMEVKKHSLVQTDKCEQQLVLQKRVDELMVQLTHVQEEKKQLQEGKVCLTSEMHAMAKIVQDLESQLARAEEENVGLNKSLEELDEQHQNAIDQLLQVKESLLKQNGTLQSELATLKERVDFEEQKMSENSENIDVGTECLIPVHLYKGIQTEPCSDFQENDEMYAKCRRNLEMDIQEKILKLVTFEIPRDYYNFKNNKDDITPMGTVEALVKMCVECKWQRDTLERKVAELMKELRDAKHMCEERSKAARELDCECRALKGNVETLIEELMVSKSGGGEALAPILENSEEAEAMEQKIVMLENEVEVLREARSNLEVDGKALREEGQTLVTKLQAANAMLRNQENLEAEISRWQGAATSAYGQLKEALAAKCCLEEEVEMLRRQLLKVEAMTQHQVSSNQKTVGKLEEEVAQLQERLLDQEDLRSQKEGLLNMVTYTQDQLHLSNLDRSKLKDEIEELQKHIEDQGHLQTEVASLQKQLLEAQHAKEQLTVKTRELENALLRISEYERHSQDLHEDLKNCKEDWEALKVKLNEKEAQINDEMNSKLLIQKELSHIQEELSLKLEEISEFKAEKTLIEQNLIHIVQEKSDAESKYEGLLSELHSRDVEIQNLTTMKLQLEQEVERLHSPIVQAEYQAAATEVNRWKEMAEAYERQLSEAFKVRDELEQECRRLYLIETRLQSQEHLDQEVEHWKKLLVEMEQNSNQLLTDKLSLEKQCADIKEQLHNIEEMEKEAKERAATTEQQLRGVLNDKTELETKIQMLHAVEEKFKNLEKEFIRKEELNFSLQKELSEVTLAKCGQEAECKRLLAVEGKLRNQESLEQELKGLRQRLAGAEKELNEAMVAKSQLEDDYKKTEITRTLLKSEVITQKSKSGVPEECEIWNNQEGLKMKQEIKVLQSEQQKLLSVLDNKTQENDILKADNIRLLQVIAEQTSGTTRCEGECQFQCHELSKMAKETVANLSKIIKDKDMEIEALNQNLGTRLLRCETHPRNEEFLKFKEEVSGQLRRLNDEKTELLRTVQVKHEENIKYNSEIQRLTGLLQQEMNKLAEIKFQHANLAQQNEEKQNLMLSMQNDLATALLRIQQLEMGHTKLASCSDSGEDGDANNTQKVSELVQRHAQEQQAMEKTIHLLHSQVKDLRDQILLLSEQKHTEPVPHTQNKTVDVDVSVPEDLQVQLETLQAEYRQMADSLLQEQTRNKYLQNEVQEQCEKEGVLMKELERLRLHLVAVEEGYTQEALNAEEQMKDLQNKLAQAEERIKNSSTAYTSASIRANQHVESLQGQARLIAQQRDEIQLKLSAAEDQIHHHSAALCNLQIVLEQFQKDKETEIKLATDRLQQQLQGAQQRHDELCAEITALKFQLAEAKEGLSAAARLGEQLDKKSEIIAGLKEEVSKLNSQLQESEARVQSASLSAEGKVDRYLVKNLVLGYFMAPPNTRSQVLRIVATVLDFNQEERDRVGLELGTSTTGWFRGFLQPGKGLSNTQSLSEAFVRFLENESRPQPQLRLLPEVQEATQGDSRSDSPSSSTGGSHRRSPLLMSEVHLPTFTQFPVGRNSSSILKDVLKDS</sequence>
<dbReference type="GO" id="GO:0031267">
    <property type="term" value="F:small GTPase binding"/>
    <property type="evidence" value="ECO:0007669"/>
    <property type="project" value="TreeGrafter"/>
</dbReference>
<comment type="caution">
    <text evidence="7">The sequence shown here is derived from an EMBL/GenBank/DDBJ whole genome shotgun (WGS) entry which is preliminary data.</text>
</comment>
<keyword evidence="8" id="KW-1185">Reference proteome</keyword>
<evidence type="ECO:0000259" key="6">
    <source>
        <dbReference type="PROSITE" id="PS50913"/>
    </source>
</evidence>
<reference evidence="8" key="1">
    <citation type="submission" date="2020-01" db="EMBL/GenBank/DDBJ databases">
        <title>Draft genome sequence of the Termite Coptotermes fromosanus.</title>
        <authorList>
            <person name="Itakura S."/>
            <person name="Yosikawa Y."/>
            <person name="Umezawa K."/>
        </authorList>
    </citation>
    <scope>NUCLEOTIDE SEQUENCE [LARGE SCALE GENOMIC DNA]</scope>
</reference>
<feature type="coiled-coil region" evidence="4">
    <location>
        <begin position="1443"/>
        <end position="1560"/>
    </location>
</feature>
<organism evidence="7 8">
    <name type="scientific">Coptotermes formosanus</name>
    <name type="common">Formosan subterranean termite</name>
    <dbReference type="NCBI Taxonomy" id="36987"/>
    <lineage>
        <taxon>Eukaryota</taxon>
        <taxon>Metazoa</taxon>
        <taxon>Ecdysozoa</taxon>
        <taxon>Arthropoda</taxon>
        <taxon>Hexapoda</taxon>
        <taxon>Insecta</taxon>
        <taxon>Pterygota</taxon>
        <taxon>Neoptera</taxon>
        <taxon>Polyneoptera</taxon>
        <taxon>Dictyoptera</taxon>
        <taxon>Blattodea</taxon>
        <taxon>Blattoidea</taxon>
        <taxon>Termitoidae</taxon>
        <taxon>Rhinotermitidae</taxon>
        <taxon>Coptotermes</taxon>
    </lineage>
</organism>
<feature type="coiled-coil region" evidence="4">
    <location>
        <begin position="509"/>
        <end position="617"/>
    </location>
</feature>
<feature type="region of interest" description="Disordered" evidence="5">
    <location>
        <begin position="1995"/>
        <end position="2024"/>
    </location>
</feature>
<evidence type="ECO:0000313" key="7">
    <source>
        <dbReference type="EMBL" id="GFG33158.1"/>
    </source>
</evidence>
<evidence type="ECO:0000256" key="1">
    <source>
        <dbReference type="ARBA" id="ARBA00004555"/>
    </source>
</evidence>
<evidence type="ECO:0000256" key="2">
    <source>
        <dbReference type="ARBA" id="ARBA00023034"/>
    </source>
</evidence>
<feature type="coiled-coil region" evidence="4">
    <location>
        <begin position="29"/>
        <end position="77"/>
    </location>
</feature>
<feature type="compositionally biased region" description="Basic and acidic residues" evidence="5">
    <location>
        <begin position="389"/>
        <end position="406"/>
    </location>
</feature>